<protein>
    <submittedName>
        <fullName evidence="1">Uncharacterized protein</fullName>
    </submittedName>
</protein>
<dbReference type="Proteomes" id="UP000009375">
    <property type="component" value="Unassembled WGS sequence"/>
</dbReference>
<organism evidence="1 2">
    <name type="scientific">Candidatus Parvarchaeum acidiphilum ARMAN-4</name>
    <dbReference type="NCBI Taxonomy" id="662760"/>
    <lineage>
        <taxon>Archaea</taxon>
        <taxon>Candidatus Parvarchaeota</taxon>
        <taxon>Candidatus Parvarchaeum</taxon>
    </lineage>
</organism>
<name>D2EGJ7_PARA4</name>
<accession>D2EGJ7</accession>
<reference evidence="1 2" key="1">
    <citation type="journal article" date="2010" name="Proc. Natl. Acad. Sci. U.S.A.">
        <title>Enigmatic, ultrasmall, uncultivated Archaea.</title>
        <authorList>
            <person name="Baker B.J."/>
            <person name="Comolli L.R."/>
            <person name="Dick G.J."/>
            <person name="Hauser L.J."/>
            <person name="Hyatt D."/>
            <person name="Dill B.D."/>
            <person name="Land M.L."/>
            <person name="Verberkmoes N.C."/>
            <person name="Hettich R.L."/>
            <person name="Banfield J.F."/>
        </authorList>
    </citation>
    <scope>NUCLEOTIDE SEQUENCE [LARGE SCALE GENOMIC DNA]</scope>
</reference>
<proteinExistence type="predicted"/>
<sequence length="66" mass="7250">MLYFRSFFINSNGVNAQDYGTASSVMGLANRLAQTSSGLSGYLMDVSLPFPVLLGHLSICRRDYLL</sequence>
<gene>
    <name evidence="1" type="ORF">BJBARM4_0896</name>
</gene>
<dbReference type="EMBL" id="GG730075">
    <property type="protein sequence ID" value="EEZ92534.1"/>
    <property type="molecule type" value="Genomic_DNA"/>
</dbReference>
<evidence type="ECO:0000313" key="2">
    <source>
        <dbReference type="Proteomes" id="UP000009375"/>
    </source>
</evidence>
<dbReference type="AlphaFoldDB" id="D2EGJ7"/>
<evidence type="ECO:0000313" key="1">
    <source>
        <dbReference type="EMBL" id="EEZ92534.1"/>
    </source>
</evidence>